<keyword evidence="1" id="KW-0175">Coiled coil</keyword>
<evidence type="ECO:0000256" key="2">
    <source>
        <dbReference type="SAM" id="MobiDB-lite"/>
    </source>
</evidence>
<sequence length="1033" mass="121696">MRKKIQDLVRGKFDYDRPALNVPGEPIVFEVLENSVYRGEFQIRSEDDREIRGLVECGNPHIICLTPQFDAACATVKFEYHAKELKAGCPDCGEFVIVSSSGEYKVPFQAQVIRYYCPSSIGKIKTLNDFSNLAKLNWEEALGVFQNPHFKELLPDEKTKMLYGGLCQYQCASHEMEEFLIGIGKKERNYFDVDMPYKKIDRARINREETITVTKSQWGYLDIRVSADGDFLEPGKTRLHSKDFTGKHAKLKFKVVPEKLHGGKNYGRILLETPFQTKEIRIMAMGEHVKRSDSEKRHQKEYSRFRLIEKYTDFCLGRMSRRKWAQDSCRILNDMIGQDHDNIWNHLFLCQVYCIAGQDKEAAETLERIQKLARDPQSPAVCYRDYLKSLLEEGEEDDREELLEETKDAWRRYRGHPVLFYMLLHLEGSWQNEERRYRELKKYLKKDCASPVFYLEAYRLLKEYPSLLNYMDEVEFRIFLWAARQQVLTDRMIQTVFESAVRVRGFHGRFFWLLGRCWKASPTMEAVKVICVYLIKNGRYGEAYFPWFVRGVEKELKIAGLYEAYMHSWHKKDGDIPEAVLKYFAGNPPLPSLLKTRLYAYLVRSRDRKKDKMAVYEPLIREFAFSQIQKGNINDELAEIYQWMSLQTDQEEWKKLQRAVADARKIVSPLAKFSKTVVLQDKGADRQSVPILKNTSYVRISDPEKCLLFEDTYGRRYYLKDGYRITRMFAGDTGEKSGGTNEKNSLEEQPDGTMALKRKLEEFADSIDCLDKEIQQAKEQNMDVSAYQEQLLVRMLFTEHFVPDHGDYFAAVCRQSDTAQIRDAYVSYFSWRYLLYEEKIPGEVFEYLEYSLTNQRILNRCCEMAMLKYLCRQSEWSEEQEELFVRFFEEQMEQGNGYPFYQDLPEKIKRKYMIHDCSYLYYIGLPHKKLLCRITVRDEEGERIIEKAAREPFEGMYVTVIRRFADEEIRYEFYETEGNVLKAAALPEIPWENMGMSRYRELNLLLKGRDGALGDLEYYAGLCDMTEHLFIPL</sequence>
<name>A0A9D2D3V9_9FIRM</name>
<feature type="coiled-coil region" evidence="1">
    <location>
        <begin position="760"/>
        <end position="790"/>
    </location>
</feature>
<evidence type="ECO:0000313" key="6">
    <source>
        <dbReference type="Proteomes" id="UP000824024"/>
    </source>
</evidence>
<evidence type="ECO:0000259" key="3">
    <source>
        <dbReference type="Pfam" id="PF18983"/>
    </source>
</evidence>
<evidence type="ECO:0000259" key="4">
    <source>
        <dbReference type="Pfam" id="PF18984"/>
    </source>
</evidence>
<feature type="domain" description="DUF5717" evidence="3">
    <location>
        <begin position="775"/>
        <end position="1030"/>
    </location>
</feature>
<feature type="domain" description="DUF5717" evidence="4">
    <location>
        <begin position="1"/>
        <end position="731"/>
    </location>
</feature>
<reference evidence="5" key="1">
    <citation type="journal article" date="2021" name="PeerJ">
        <title>Extensive microbial diversity within the chicken gut microbiome revealed by metagenomics and culture.</title>
        <authorList>
            <person name="Gilroy R."/>
            <person name="Ravi A."/>
            <person name="Getino M."/>
            <person name="Pursley I."/>
            <person name="Horton D.L."/>
            <person name="Alikhan N.F."/>
            <person name="Baker D."/>
            <person name="Gharbi K."/>
            <person name="Hall N."/>
            <person name="Watson M."/>
            <person name="Adriaenssens E.M."/>
            <person name="Foster-Nyarko E."/>
            <person name="Jarju S."/>
            <person name="Secka A."/>
            <person name="Antonio M."/>
            <person name="Oren A."/>
            <person name="Chaudhuri R.R."/>
            <person name="La Ragione R."/>
            <person name="Hildebrand F."/>
            <person name="Pallen M.J."/>
        </authorList>
    </citation>
    <scope>NUCLEOTIDE SEQUENCE</scope>
    <source>
        <strain evidence="5">CHK192-9172</strain>
    </source>
</reference>
<evidence type="ECO:0008006" key="7">
    <source>
        <dbReference type="Google" id="ProtNLM"/>
    </source>
</evidence>
<proteinExistence type="predicted"/>
<organism evidence="5 6">
    <name type="scientific">Candidatus Eubacterium avistercoris</name>
    <dbReference type="NCBI Taxonomy" id="2838567"/>
    <lineage>
        <taxon>Bacteria</taxon>
        <taxon>Bacillati</taxon>
        <taxon>Bacillota</taxon>
        <taxon>Clostridia</taxon>
        <taxon>Eubacteriales</taxon>
        <taxon>Eubacteriaceae</taxon>
        <taxon>Eubacterium</taxon>
    </lineage>
</organism>
<comment type="caution">
    <text evidence="5">The sequence shown here is derived from an EMBL/GenBank/DDBJ whole genome shotgun (WGS) entry which is preliminary data.</text>
</comment>
<accession>A0A9D2D3V9</accession>
<dbReference type="AlphaFoldDB" id="A0A9D2D3V9"/>
<dbReference type="Proteomes" id="UP000824024">
    <property type="component" value="Unassembled WGS sequence"/>
</dbReference>
<evidence type="ECO:0000256" key="1">
    <source>
        <dbReference type="SAM" id="Coils"/>
    </source>
</evidence>
<evidence type="ECO:0000313" key="5">
    <source>
        <dbReference type="EMBL" id="HIZ08131.1"/>
    </source>
</evidence>
<protein>
    <recommendedName>
        <fullName evidence="7">DUF5717 domain-containing protein</fullName>
    </recommendedName>
</protein>
<dbReference type="InterPro" id="IPR043775">
    <property type="entry name" value="DUF5717_N"/>
</dbReference>
<feature type="region of interest" description="Disordered" evidence="2">
    <location>
        <begin position="731"/>
        <end position="751"/>
    </location>
</feature>
<dbReference type="Pfam" id="PF18984">
    <property type="entry name" value="DUF5717_N"/>
    <property type="match status" value="1"/>
</dbReference>
<dbReference type="Pfam" id="PF18983">
    <property type="entry name" value="DUF5717"/>
    <property type="match status" value="1"/>
</dbReference>
<dbReference type="InterPro" id="IPR043774">
    <property type="entry name" value="DUF5717_C"/>
</dbReference>
<dbReference type="EMBL" id="DXCH01000260">
    <property type="protein sequence ID" value="HIZ08131.1"/>
    <property type="molecule type" value="Genomic_DNA"/>
</dbReference>
<gene>
    <name evidence="5" type="ORF">IAA08_09370</name>
</gene>
<reference evidence="5" key="2">
    <citation type="submission" date="2021-04" db="EMBL/GenBank/DDBJ databases">
        <authorList>
            <person name="Gilroy R."/>
        </authorList>
    </citation>
    <scope>NUCLEOTIDE SEQUENCE</scope>
    <source>
        <strain evidence="5">CHK192-9172</strain>
    </source>
</reference>